<reference evidence="2 3" key="1">
    <citation type="submission" date="2023-11" db="EMBL/GenBank/DDBJ databases">
        <title>Lentzea sokolovensis, sp. nov., Lentzea kristufkii, sp. nov., and Lentzea miocenensis, sp. nov., rare actinobacteria from Sokolov Coal Basin, Miocene lacustrine sediment, Czech Republic.</title>
        <authorList>
            <person name="Lara A."/>
            <person name="Kotroba L."/>
            <person name="Nouioui I."/>
            <person name="Neumann-Schaal M."/>
            <person name="Mast Y."/>
            <person name="Chronakova A."/>
        </authorList>
    </citation>
    <scope>NUCLEOTIDE SEQUENCE [LARGE SCALE GENOMIC DNA]</scope>
    <source>
        <strain evidence="2 3">BCCO 10_0856</strain>
    </source>
</reference>
<keyword evidence="1" id="KW-1133">Transmembrane helix</keyword>
<keyword evidence="1" id="KW-0472">Membrane</keyword>
<dbReference type="RefSeq" id="WP_319968657.1">
    <property type="nucleotide sequence ID" value="NZ_JAXAVW010000021.1"/>
</dbReference>
<gene>
    <name evidence="2" type="ORF">SK803_25745</name>
</gene>
<evidence type="ECO:0000313" key="2">
    <source>
        <dbReference type="EMBL" id="MDX8033639.1"/>
    </source>
</evidence>
<evidence type="ECO:0008006" key="4">
    <source>
        <dbReference type="Google" id="ProtNLM"/>
    </source>
</evidence>
<organism evidence="2 3">
    <name type="scientific">Lentzea miocenica</name>
    <dbReference type="NCBI Taxonomy" id="3095431"/>
    <lineage>
        <taxon>Bacteria</taxon>
        <taxon>Bacillati</taxon>
        <taxon>Actinomycetota</taxon>
        <taxon>Actinomycetes</taxon>
        <taxon>Pseudonocardiales</taxon>
        <taxon>Pseudonocardiaceae</taxon>
        <taxon>Lentzea</taxon>
    </lineage>
</organism>
<protein>
    <recommendedName>
        <fullName evidence="4">FG-GAP repeat-containing protein</fullName>
    </recommendedName>
</protein>
<proteinExistence type="predicted"/>
<feature type="transmembrane region" description="Helical" evidence="1">
    <location>
        <begin position="6"/>
        <end position="27"/>
    </location>
</feature>
<name>A0ABU4T6C5_9PSEU</name>
<accession>A0ABU4T6C5</accession>
<comment type="caution">
    <text evidence="2">The sequence shown here is derived from an EMBL/GenBank/DDBJ whole genome shotgun (WGS) entry which is preliminary data.</text>
</comment>
<evidence type="ECO:0000313" key="3">
    <source>
        <dbReference type="Proteomes" id="UP001285521"/>
    </source>
</evidence>
<dbReference type="EMBL" id="JAXAVW010000021">
    <property type="protein sequence ID" value="MDX8033639.1"/>
    <property type="molecule type" value="Genomic_DNA"/>
</dbReference>
<evidence type="ECO:0000256" key="1">
    <source>
        <dbReference type="SAM" id="Phobius"/>
    </source>
</evidence>
<keyword evidence="3" id="KW-1185">Reference proteome</keyword>
<keyword evidence="1" id="KW-0812">Transmembrane</keyword>
<dbReference type="Proteomes" id="UP001285521">
    <property type="component" value="Unassembled WGS sequence"/>
</dbReference>
<reference evidence="2 3" key="2">
    <citation type="submission" date="2023-11" db="EMBL/GenBank/DDBJ databases">
        <authorList>
            <person name="Lara A.C."/>
            <person name="Chronakova A."/>
        </authorList>
    </citation>
    <scope>NUCLEOTIDE SEQUENCE [LARGE SCALE GENOMIC DNA]</scope>
    <source>
        <strain evidence="2 3">BCCO 10_0856</strain>
    </source>
</reference>
<sequence>MGGTRSVQVIAVVAAVVVIAGLVFAYFQRPNNTDSGQSGTDGGMRCGTTVCQVIIGKSVGKDLVELLGGTGGGRIRVTGASGPFIFEMTIAESGAVVDDKSLRCVEAAVSVCLVHGVQGGKALGEVLVRKDGTWSRAQTAYQSSAGYLGLHDVNEDGTADVVAAQFACDGQCKDTFVQVFSVLGPNLGCTTAAPAREQLAGWPTPVPKMSQLRPCADS</sequence>